<reference evidence="2 3" key="1">
    <citation type="submission" date="2016-09" db="EMBL/GenBank/DDBJ databases">
        <title>Complete genome of Desulfosporosinus sp. OL.</title>
        <authorList>
            <person name="Mardanov A."/>
            <person name="Beletsky A."/>
            <person name="Panova A."/>
            <person name="Karnachuk O."/>
            <person name="Ravin N."/>
        </authorList>
    </citation>
    <scope>NUCLEOTIDE SEQUENCE [LARGE SCALE GENOMIC DNA]</scope>
    <source>
        <strain evidence="2 3">OL</strain>
    </source>
</reference>
<dbReference type="STRING" id="1888891.DSOL_3555"/>
<accession>A0A1Q8QPV2</accession>
<organism evidence="2 3">
    <name type="scientific">Desulfosporosinus metallidurans</name>
    <dbReference type="NCBI Taxonomy" id="1888891"/>
    <lineage>
        <taxon>Bacteria</taxon>
        <taxon>Bacillati</taxon>
        <taxon>Bacillota</taxon>
        <taxon>Clostridia</taxon>
        <taxon>Eubacteriales</taxon>
        <taxon>Desulfitobacteriaceae</taxon>
        <taxon>Desulfosporosinus</taxon>
    </lineage>
</organism>
<keyword evidence="1" id="KW-1133">Transmembrane helix</keyword>
<proteinExistence type="predicted"/>
<comment type="caution">
    <text evidence="2">The sequence shown here is derived from an EMBL/GenBank/DDBJ whole genome shotgun (WGS) entry which is preliminary data.</text>
</comment>
<name>A0A1Q8QPV2_9FIRM</name>
<dbReference type="EMBL" id="MLBF01000033">
    <property type="protein sequence ID" value="OLN29379.1"/>
    <property type="molecule type" value="Genomic_DNA"/>
</dbReference>
<dbReference type="Proteomes" id="UP000186102">
    <property type="component" value="Unassembled WGS sequence"/>
</dbReference>
<keyword evidence="3" id="KW-1185">Reference proteome</keyword>
<gene>
    <name evidence="2" type="ORF">DSOL_3555</name>
</gene>
<keyword evidence="1" id="KW-0812">Transmembrane</keyword>
<dbReference type="RefSeq" id="WP_170871544.1">
    <property type="nucleotide sequence ID" value="NZ_MLBF01000033.1"/>
</dbReference>
<evidence type="ECO:0000313" key="2">
    <source>
        <dbReference type="EMBL" id="OLN29379.1"/>
    </source>
</evidence>
<sequence>MTARAKGFHGQFLGYLMAALFLLAFWHFAAWSLTLATSERPLKRQLCNPECFCYNNTV</sequence>
<protein>
    <submittedName>
        <fullName evidence="2">Uncharacterized protein</fullName>
    </submittedName>
</protein>
<keyword evidence="1" id="KW-0472">Membrane</keyword>
<dbReference type="AlphaFoldDB" id="A0A1Q8QPV2"/>
<evidence type="ECO:0000313" key="3">
    <source>
        <dbReference type="Proteomes" id="UP000186102"/>
    </source>
</evidence>
<evidence type="ECO:0000256" key="1">
    <source>
        <dbReference type="SAM" id="Phobius"/>
    </source>
</evidence>
<feature type="transmembrane region" description="Helical" evidence="1">
    <location>
        <begin position="12"/>
        <end position="36"/>
    </location>
</feature>